<sequence>LGHGNFTGGGGIRDGSNKPDAPTSSDNSSFFANGWIFSHTIKN</sequence>
<gene>
    <name evidence="2" type="ORF">S06H3_07236</name>
</gene>
<reference evidence="2" key="1">
    <citation type="journal article" date="2014" name="Front. Microbiol.">
        <title>High frequency of phylogenetically diverse reductive dehalogenase-homologous genes in deep subseafloor sedimentary metagenomes.</title>
        <authorList>
            <person name="Kawai M."/>
            <person name="Futagami T."/>
            <person name="Toyoda A."/>
            <person name="Takaki Y."/>
            <person name="Nishi S."/>
            <person name="Hori S."/>
            <person name="Arai W."/>
            <person name="Tsubouchi T."/>
            <person name="Morono Y."/>
            <person name="Uchiyama I."/>
            <person name="Ito T."/>
            <person name="Fujiyama A."/>
            <person name="Inagaki F."/>
            <person name="Takami H."/>
        </authorList>
    </citation>
    <scope>NUCLEOTIDE SEQUENCE</scope>
    <source>
        <strain evidence="2">Expedition CK06-06</strain>
    </source>
</reference>
<proteinExistence type="predicted"/>
<dbReference type="EMBL" id="BARV01002910">
    <property type="protein sequence ID" value="GAH97480.1"/>
    <property type="molecule type" value="Genomic_DNA"/>
</dbReference>
<evidence type="ECO:0000256" key="1">
    <source>
        <dbReference type="SAM" id="MobiDB-lite"/>
    </source>
</evidence>
<feature type="compositionally biased region" description="Polar residues" evidence="1">
    <location>
        <begin position="22"/>
        <end position="31"/>
    </location>
</feature>
<dbReference type="AlphaFoldDB" id="X1KV36"/>
<comment type="caution">
    <text evidence="2">The sequence shown here is derived from an EMBL/GenBank/DDBJ whole genome shotgun (WGS) entry which is preliminary data.</text>
</comment>
<feature type="non-terminal residue" evidence="2">
    <location>
        <position position="1"/>
    </location>
</feature>
<feature type="compositionally biased region" description="Gly residues" evidence="1">
    <location>
        <begin position="1"/>
        <end position="13"/>
    </location>
</feature>
<name>X1KV36_9ZZZZ</name>
<protein>
    <submittedName>
        <fullName evidence="2">Uncharacterized protein</fullName>
    </submittedName>
</protein>
<evidence type="ECO:0000313" key="2">
    <source>
        <dbReference type="EMBL" id="GAH97480.1"/>
    </source>
</evidence>
<accession>X1KV36</accession>
<feature type="region of interest" description="Disordered" evidence="1">
    <location>
        <begin position="1"/>
        <end position="31"/>
    </location>
</feature>
<organism evidence="2">
    <name type="scientific">marine sediment metagenome</name>
    <dbReference type="NCBI Taxonomy" id="412755"/>
    <lineage>
        <taxon>unclassified sequences</taxon>
        <taxon>metagenomes</taxon>
        <taxon>ecological metagenomes</taxon>
    </lineage>
</organism>